<gene>
    <name evidence="2" type="primary">ORF67484</name>
</gene>
<feature type="region of interest" description="Disordered" evidence="1">
    <location>
        <begin position="70"/>
        <end position="95"/>
    </location>
</feature>
<proteinExistence type="predicted"/>
<organism evidence="2">
    <name type="scientific">Arion vulgaris</name>
    <dbReference type="NCBI Taxonomy" id="1028688"/>
    <lineage>
        <taxon>Eukaryota</taxon>
        <taxon>Metazoa</taxon>
        <taxon>Spiralia</taxon>
        <taxon>Lophotrochozoa</taxon>
        <taxon>Mollusca</taxon>
        <taxon>Gastropoda</taxon>
        <taxon>Heterobranchia</taxon>
        <taxon>Euthyneura</taxon>
        <taxon>Panpulmonata</taxon>
        <taxon>Eupulmonata</taxon>
        <taxon>Stylommatophora</taxon>
        <taxon>Helicina</taxon>
        <taxon>Arionoidea</taxon>
        <taxon>Arionidae</taxon>
        <taxon>Arion</taxon>
    </lineage>
</organism>
<reference evidence="2" key="1">
    <citation type="submission" date="2014-12" db="EMBL/GenBank/DDBJ databases">
        <title>Insight into the proteome of Arion vulgaris.</title>
        <authorList>
            <person name="Aradska J."/>
            <person name="Bulat T."/>
            <person name="Smidak R."/>
            <person name="Sarate P."/>
            <person name="Gangsoo J."/>
            <person name="Sialana F."/>
            <person name="Bilban M."/>
            <person name="Lubec G."/>
        </authorList>
    </citation>
    <scope>NUCLEOTIDE SEQUENCE</scope>
    <source>
        <tissue evidence="2">Skin</tissue>
    </source>
</reference>
<feature type="non-terminal residue" evidence="2">
    <location>
        <position position="95"/>
    </location>
</feature>
<evidence type="ECO:0000313" key="2">
    <source>
        <dbReference type="EMBL" id="CEK68735.1"/>
    </source>
</evidence>
<dbReference type="AlphaFoldDB" id="A0A0B6ZLX5"/>
<feature type="non-terminal residue" evidence="2">
    <location>
        <position position="1"/>
    </location>
</feature>
<evidence type="ECO:0000256" key="1">
    <source>
        <dbReference type="SAM" id="MobiDB-lite"/>
    </source>
</evidence>
<dbReference type="EMBL" id="HACG01021870">
    <property type="protein sequence ID" value="CEK68735.1"/>
    <property type="molecule type" value="Transcribed_RNA"/>
</dbReference>
<accession>A0A0B6ZLX5</accession>
<sequence>EFEPAAIEVDIVENQIAELQPMLVEFEDQGPKVDEVNDLGNSLEALTSSGDRPLSPIRRQGRPRRIIGLMSPHLRSPSPTFPLSPTSLKTSMSSE</sequence>
<feature type="compositionally biased region" description="Low complexity" evidence="1">
    <location>
        <begin position="74"/>
        <end position="95"/>
    </location>
</feature>
<protein>
    <submittedName>
        <fullName evidence="2">Uncharacterized protein</fullName>
    </submittedName>
</protein>
<name>A0A0B6ZLX5_9EUPU</name>